<accession>A0A934QZK7</accession>
<dbReference type="SUPFAM" id="SSF51735">
    <property type="entry name" value="NAD(P)-binding Rossmann-fold domains"/>
    <property type="match status" value="1"/>
</dbReference>
<comment type="caution">
    <text evidence="3">The sequence shown here is derived from an EMBL/GenBank/DDBJ whole genome shotgun (WGS) entry which is preliminary data.</text>
</comment>
<dbReference type="Gene3D" id="3.40.50.720">
    <property type="entry name" value="NAD(P)-binding Rossmann-like Domain"/>
    <property type="match status" value="1"/>
</dbReference>
<feature type="domain" description="Putative oxidoreductase/dehydrogenase Rossmann-like" evidence="1">
    <location>
        <begin position="15"/>
        <end position="129"/>
    </location>
</feature>
<keyword evidence="4" id="KW-1185">Reference proteome</keyword>
<feature type="domain" description="DUF2520" evidence="2">
    <location>
        <begin position="148"/>
        <end position="271"/>
    </location>
</feature>
<sequence>MPDRDHSPVTSDVRPIGLIGTGRVGRALGTAFAAAGRTISRTWDVDAGSARSAADSLGAVAAPDLAALVSSSDTLVFAVPDDALAATVDAAAAVLTGRTVFAVHVCGRHGAGMLAPLAAAGLATAALHPVSAFVGDVATDVAALGRATFAVTGRPEGTRRARELVSGIGDRVLAVAEQDRALYHAALAHGSNLLVYLVHQATVALLRAGVPDPAPVLAPLLRTALENSIELGLGAATGPLVRGDVGTVGEHVAVLEQAAPELVPTYRALSGYALDAVDAVVERPADRRALQRILDGPEDRP</sequence>
<dbReference type="EMBL" id="JAENJH010000014">
    <property type="protein sequence ID" value="MBK1789140.1"/>
    <property type="molecule type" value="Genomic_DNA"/>
</dbReference>
<reference evidence="3" key="1">
    <citation type="submission" date="2020-12" db="EMBL/GenBank/DDBJ databases">
        <title>Prauserella sp. ASG 168, a novel actinomycete isolated from cave rock.</title>
        <authorList>
            <person name="Suriyachadkun C."/>
        </authorList>
    </citation>
    <scope>NUCLEOTIDE SEQUENCE</scope>
    <source>
        <strain evidence="3">ASG 168</strain>
    </source>
</reference>
<name>A0A934QZK7_9PSEU</name>
<evidence type="ECO:0000259" key="1">
    <source>
        <dbReference type="Pfam" id="PF10727"/>
    </source>
</evidence>
<dbReference type="InterPro" id="IPR037108">
    <property type="entry name" value="TM1727-like_C_sf"/>
</dbReference>
<dbReference type="InterPro" id="IPR019665">
    <property type="entry name" value="OxRdtase/DH_put_Rossmann_dom"/>
</dbReference>
<gene>
    <name evidence="3" type="ORF">JHE00_32820</name>
</gene>
<dbReference type="RefSeq" id="WP_200325791.1">
    <property type="nucleotide sequence ID" value="NZ_JAENJH010000014.1"/>
</dbReference>
<dbReference type="Proteomes" id="UP000635245">
    <property type="component" value="Unassembled WGS sequence"/>
</dbReference>
<dbReference type="InterPro" id="IPR008927">
    <property type="entry name" value="6-PGluconate_DH-like_C_sf"/>
</dbReference>
<organism evidence="3 4">
    <name type="scientific">Prauserella cavernicola</name>
    <dbReference type="NCBI Taxonomy" id="2800127"/>
    <lineage>
        <taxon>Bacteria</taxon>
        <taxon>Bacillati</taxon>
        <taxon>Actinomycetota</taxon>
        <taxon>Actinomycetes</taxon>
        <taxon>Pseudonocardiales</taxon>
        <taxon>Pseudonocardiaceae</taxon>
        <taxon>Prauserella</taxon>
    </lineage>
</organism>
<dbReference type="SUPFAM" id="SSF48179">
    <property type="entry name" value="6-phosphogluconate dehydrogenase C-terminal domain-like"/>
    <property type="match status" value="1"/>
</dbReference>
<dbReference type="PANTHER" id="PTHR40459">
    <property type="entry name" value="CONSERVED HYPOTHETICAL ALANINE AND LEUCINE RICH PROTEIN"/>
    <property type="match status" value="1"/>
</dbReference>
<dbReference type="AlphaFoldDB" id="A0A934QZK7"/>
<evidence type="ECO:0000313" key="3">
    <source>
        <dbReference type="EMBL" id="MBK1789140.1"/>
    </source>
</evidence>
<dbReference type="InterPro" id="IPR036291">
    <property type="entry name" value="NAD(P)-bd_dom_sf"/>
</dbReference>
<dbReference type="Pfam" id="PF10728">
    <property type="entry name" value="DUF2520"/>
    <property type="match status" value="1"/>
</dbReference>
<proteinExistence type="predicted"/>
<dbReference type="Gene3D" id="1.10.1040.20">
    <property type="entry name" value="ProC-like, C-terminal domain"/>
    <property type="match status" value="1"/>
</dbReference>
<evidence type="ECO:0000259" key="2">
    <source>
        <dbReference type="Pfam" id="PF10728"/>
    </source>
</evidence>
<dbReference type="PANTHER" id="PTHR40459:SF1">
    <property type="entry name" value="CONSERVED HYPOTHETICAL ALANINE AND LEUCINE RICH PROTEIN"/>
    <property type="match status" value="1"/>
</dbReference>
<evidence type="ECO:0000313" key="4">
    <source>
        <dbReference type="Proteomes" id="UP000635245"/>
    </source>
</evidence>
<dbReference type="Pfam" id="PF10727">
    <property type="entry name" value="Rossmann-like"/>
    <property type="match status" value="1"/>
</dbReference>
<protein>
    <submittedName>
        <fullName evidence="3">DUF2520 domain-containing protein</fullName>
    </submittedName>
</protein>
<dbReference type="InterPro" id="IPR018931">
    <property type="entry name" value="DUF2520"/>
</dbReference>